<evidence type="ECO:0000313" key="5">
    <source>
        <dbReference type="Proteomes" id="UP000572377"/>
    </source>
</evidence>
<protein>
    <submittedName>
        <fullName evidence="4">DUF560 domain-containing protein</fullName>
    </submittedName>
</protein>
<comment type="caution">
    <text evidence="4">The sequence shown here is derived from an EMBL/GenBank/DDBJ whole genome shotgun (WGS) entry which is preliminary data.</text>
</comment>
<evidence type="ECO:0000259" key="3">
    <source>
        <dbReference type="Pfam" id="PF04575"/>
    </source>
</evidence>
<feature type="repeat" description="TPR" evidence="1">
    <location>
        <begin position="54"/>
        <end position="87"/>
    </location>
</feature>
<evidence type="ECO:0000256" key="2">
    <source>
        <dbReference type="SAM" id="SignalP"/>
    </source>
</evidence>
<dbReference type="Pfam" id="PF13432">
    <property type="entry name" value="TPR_16"/>
    <property type="match status" value="1"/>
</dbReference>
<dbReference type="Gene3D" id="1.25.40.10">
    <property type="entry name" value="Tetratricopeptide repeat domain"/>
    <property type="match status" value="1"/>
</dbReference>
<dbReference type="PROSITE" id="PS51257">
    <property type="entry name" value="PROKAR_LIPOPROTEIN"/>
    <property type="match status" value="1"/>
</dbReference>
<keyword evidence="2" id="KW-0732">Signal</keyword>
<dbReference type="RefSeq" id="WP_171321598.1">
    <property type="nucleotide sequence ID" value="NZ_JABFBC010000001.1"/>
</dbReference>
<dbReference type="Pfam" id="PF04575">
    <property type="entry name" value="SlipAM"/>
    <property type="match status" value="1"/>
</dbReference>
<feature type="signal peptide" evidence="2">
    <location>
        <begin position="1"/>
        <end position="24"/>
    </location>
</feature>
<keyword evidence="5" id="KW-1185">Reference proteome</keyword>
<sequence>MPEFRQSILAALLVLVSIACPAPAQTGADLNALLSGGRPAEALELARTSDLSPADLAYVEGRAALADNRLPDAIAAFRRALRLNPEARLARWYLAQALARDGQVEAALFQIDELLPEARGADERRTLLSARSRLVAQRPWGLTFGMNLQPSSNLNRATLNTEAPIFGGLVGTIDTTAEEGFSATLQAGAFRRFDLGAGALTLSGSLAATRATVDGLDRWQLGAAAAWIRPLDRGRLTLRADGLTTFYDDEIRDFTLVGLSVDREFFGERTLYRLGARVARQWYDDPGRASIYDNTSVTLTGDLRRIITPRLALRAGLAVNRTNARDPRFSYDAIRPSIGMERSWPSGWTVLGNVYYEQEWFDAPFFAFDTEKRIDRTVGLGLIVGNNSVVIRGFTPRLSCNFARTGSNVVFYDNIDVEECNLSLTRRF</sequence>
<evidence type="ECO:0000256" key="1">
    <source>
        <dbReference type="PROSITE-ProRule" id="PRU00339"/>
    </source>
</evidence>
<dbReference type="EMBL" id="JABFBC010000001">
    <property type="protein sequence ID" value="NNU78994.1"/>
    <property type="molecule type" value="Genomic_DNA"/>
</dbReference>
<feature type="chain" id="PRO_5032973131" evidence="2">
    <location>
        <begin position="25"/>
        <end position="428"/>
    </location>
</feature>
<dbReference type="AlphaFoldDB" id="A0A849KZE4"/>
<dbReference type="PROSITE" id="PS50005">
    <property type="entry name" value="TPR"/>
    <property type="match status" value="1"/>
</dbReference>
<dbReference type="Proteomes" id="UP000572377">
    <property type="component" value="Unassembled WGS sequence"/>
</dbReference>
<evidence type="ECO:0000313" key="4">
    <source>
        <dbReference type="EMBL" id="NNU78994.1"/>
    </source>
</evidence>
<dbReference type="InterPro" id="IPR011990">
    <property type="entry name" value="TPR-like_helical_dom_sf"/>
</dbReference>
<dbReference type="InterPro" id="IPR019734">
    <property type="entry name" value="TPR_rpt"/>
</dbReference>
<dbReference type="SUPFAM" id="SSF48452">
    <property type="entry name" value="TPR-like"/>
    <property type="match status" value="1"/>
</dbReference>
<name>A0A849KZE4_9RHOB</name>
<feature type="domain" description="Surface lipoprotein assembly modifier C-terminal" evidence="3">
    <location>
        <begin position="280"/>
        <end position="428"/>
    </location>
</feature>
<proteinExistence type="predicted"/>
<organism evidence="4 5">
    <name type="scientific">Halovulum dunhuangense</name>
    <dbReference type="NCBI Taxonomy" id="1505036"/>
    <lineage>
        <taxon>Bacteria</taxon>
        <taxon>Pseudomonadati</taxon>
        <taxon>Pseudomonadota</taxon>
        <taxon>Alphaproteobacteria</taxon>
        <taxon>Rhodobacterales</taxon>
        <taxon>Paracoccaceae</taxon>
        <taxon>Halovulum</taxon>
    </lineage>
</organism>
<keyword evidence="1" id="KW-0802">TPR repeat</keyword>
<gene>
    <name evidence="4" type="ORF">HMH01_00960</name>
</gene>
<accession>A0A849KZE4</accession>
<dbReference type="InterPro" id="IPR007655">
    <property type="entry name" value="Slam_C"/>
</dbReference>
<reference evidence="4 5" key="1">
    <citation type="submission" date="2020-05" db="EMBL/GenBank/DDBJ databases">
        <title>Gimesia benthica sp. nov., a novel planctomycete isolated from a deep-sea water sample of the Northwest Indian Ocean.</title>
        <authorList>
            <person name="Wang J."/>
            <person name="Ruan C."/>
            <person name="Song L."/>
            <person name="Zhu Y."/>
            <person name="Li A."/>
            <person name="Zheng X."/>
            <person name="Wang L."/>
            <person name="Lu Z."/>
            <person name="Huang Y."/>
            <person name="Du W."/>
            <person name="Zhou Y."/>
            <person name="Huang L."/>
            <person name="Dai X."/>
        </authorList>
    </citation>
    <scope>NUCLEOTIDE SEQUENCE [LARGE SCALE GENOMIC DNA]</scope>
    <source>
        <strain evidence="4 5">YYQ-30</strain>
    </source>
</reference>